<name>A0A2H3JNY4_WOLCO</name>
<feature type="compositionally biased region" description="Gly residues" evidence="1">
    <location>
        <begin position="525"/>
        <end position="534"/>
    </location>
</feature>
<feature type="compositionally biased region" description="Pro residues" evidence="1">
    <location>
        <begin position="186"/>
        <end position="197"/>
    </location>
</feature>
<feature type="compositionally biased region" description="Low complexity" evidence="1">
    <location>
        <begin position="20"/>
        <end position="47"/>
    </location>
</feature>
<sequence>MDSTADSEYQASTALSRTNSNRSDTSMYSSYSTGSFSTIGSTSSTSSGRRMIIPLYNLQAHNVMQNVIVDAGTDAKVAKFMKRGLEVIGLAVLEPIEVWEGSMVDELGRRTSADYGQGLAPPDVSHTPGSSAASLITSENTHEHPPMSPMLSPIPSVPASSSSGSRPGSRKFFGKLFKKKDGTTAAPPPALPLPLSPPVSALPSTESARSKRTSLLSSSNNPMSPLPEPTLQPPVLGIQPSLRSQTVPPRGRPTKYIWVVRRWLKGEPENVFSGMREKFNEARSGFTPAPGSLEGMVEVRFEWTRGKSARKKGRDGERSREAGVHRETSQRRQRNSIATSSATPSTASLQHQASQHATLPAQGQKARTLSPAVHGRRSMESARSVSPGPAGSIVSRESVDGLRRMRSRELEREDDGDESDPEDSETPWQCTLVVRRLHAPPPAASASARGQPGSPLSQMHAPAIRAKVAAVVPTPHHPKVVALLKVPFPLPDVEVERVNLRKRVVTPQGIARPAPMPAPESSVQNGGGGGGGGAKKLWGAGKENAREDAEPLMLTAEEIKDVVSCTGLWLVVREGFGGVGRERRKGDGWRLRG</sequence>
<reference evidence="2 3" key="1">
    <citation type="journal article" date="2012" name="Science">
        <title>The Paleozoic origin of enzymatic lignin decomposition reconstructed from 31 fungal genomes.</title>
        <authorList>
            <person name="Floudas D."/>
            <person name="Binder M."/>
            <person name="Riley R."/>
            <person name="Barry K."/>
            <person name="Blanchette R.A."/>
            <person name="Henrissat B."/>
            <person name="Martinez A.T."/>
            <person name="Otillar R."/>
            <person name="Spatafora J.W."/>
            <person name="Yadav J.S."/>
            <person name="Aerts A."/>
            <person name="Benoit I."/>
            <person name="Boyd A."/>
            <person name="Carlson A."/>
            <person name="Copeland A."/>
            <person name="Coutinho P.M."/>
            <person name="de Vries R.P."/>
            <person name="Ferreira P."/>
            <person name="Findley K."/>
            <person name="Foster B."/>
            <person name="Gaskell J."/>
            <person name="Glotzer D."/>
            <person name="Gorecki P."/>
            <person name="Heitman J."/>
            <person name="Hesse C."/>
            <person name="Hori C."/>
            <person name="Igarashi K."/>
            <person name="Jurgens J.A."/>
            <person name="Kallen N."/>
            <person name="Kersten P."/>
            <person name="Kohler A."/>
            <person name="Kuees U."/>
            <person name="Kumar T.K.A."/>
            <person name="Kuo A."/>
            <person name="LaButti K."/>
            <person name="Larrondo L.F."/>
            <person name="Lindquist E."/>
            <person name="Ling A."/>
            <person name="Lombard V."/>
            <person name="Lucas S."/>
            <person name="Lundell T."/>
            <person name="Martin R."/>
            <person name="McLaughlin D.J."/>
            <person name="Morgenstern I."/>
            <person name="Morin E."/>
            <person name="Murat C."/>
            <person name="Nagy L.G."/>
            <person name="Nolan M."/>
            <person name="Ohm R.A."/>
            <person name="Patyshakuliyeva A."/>
            <person name="Rokas A."/>
            <person name="Ruiz-Duenas F.J."/>
            <person name="Sabat G."/>
            <person name="Salamov A."/>
            <person name="Samejima M."/>
            <person name="Schmutz J."/>
            <person name="Slot J.C."/>
            <person name="St John F."/>
            <person name="Stenlid J."/>
            <person name="Sun H."/>
            <person name="Sun S."/>
            <person name="Syed K."/>
            <person name="Tsang A."/>
            <person name="Wiebenga A."/>
            <person name="Young D."/>
            <person name="Pisabarro A."/>
            <person name="Eastwood D.C."/>
            <person name="Martin F."/>
            <person name="Cullen D."/>
            <person name="Grigoriev I.V."/>
            <person name="Hibbett D.S."/>
        </authorList>
    </citation>
    <scope>NUCLEOTIDE SEQUENCE [LARGE SCALE GENOMIC DNA]</scope>
    <source>
        <strain evidence="2 3">MD-104</strain>
    </source>
</reference>
<keyword evidence="3" id="KW-1185">Reference proteome</keyword>
<gene>
    <name evidence="2" type="ORF">WOLCODRAFT_25784</name>
</gene>
<dbReference type="OMA" id="HESFIVV"/>
<feature type="compositionally biased region" description="Acidic residues" evidence="1">
    <location>
        <begin position="412"/>
        <end position="425"/>
    </location>
</feature>
<protein>
    <submittedName>
        <fullName evidence="2">Uncharacterized protein</fullName>
    </submittedName>
</protein>
<evidence type="ECO:0000256" key="1">
    <source>
        <dbReference type="SAM" id="MobiDB-lite"/>
    </source>
</evidence>
<feature type="region of interest" description="Disordered" evidence="1">
    <location>
        <begin position="510"/>
        <end position="543"/>
    </location>
</feature>
<dbReference type="OrthoDB" id="2590746at2759"/>
<feature type="region of interest" description="Disordered" evidence="1">
    <location>
        <begin position="139"/>
        <end position="227"/>
    </location>
</feature>
<dbReference type="EMBL" id="KB468135">
    <property type="protein sequence ID" value="PCH43205.1"/>
    <property type="molecule type" value="Genomic_DNA"/>
</dbReference>
<feature type="compositionally biased region" description="Basic and acidic residues" evidence="1">
    <location>
        <begin position="314"/>
        <end position="330"/>
    </location>
</feature>
<feature type="compositionally biased region" description="Low complexity" evidence="1">
    <location>
        <begin position="149"/>
        <end position="167"/>
    </location>
</feature>
<feature type="region of interest" description="Disordered" evidence="1">
    <location>
        <begin position="1"/>
        <end position="47"/>
    </location>
</feature>
<accession>A0A2H3JNY4</accession>
<feature type="compositionally biased region" description="Polar residues" evidence="1">
    <location>
        <begin position="1"/>
        <end position="19"/>
    </location>
</feature>
<evidence type="ECO:0000313" key="3">
    <source>
        <dbReference type="Proteomes" id="UP000218811"/>
    </source>
</evidence>
<feature type="compositionally biased region" description="Basic residues" evidence="1">
    <location>
        <begin position="168"/>
        <end position="178"/>
    </location>
</feature>
<feature type="region of interest" description="Disordered" evidence="1">
    <location>
        <begin position="306"/>
        <end position="428"/>
    </location>
</feature>
<dbReference type="Proteomes" id="UP000218811">
    <property type="component" value="Unassembled WGS sequence"/>
</dbReference>
<evidence type="ECO:0000313" key="2">
    <source>
        <dbReference type="EMBL" id="PCH43205.1"/>
    </source>
</evidence>
<feature type="compositionally biased region" description="Low complexity" evidence="1">
    <location>
        <begin position="214"/>
        <end position="223"/>
    </location>
</feature>
<organism evidence="2 3">
    <name type="scientific">Wolfiporia cocos (strain MD-104)</name>
    <name type="common">Brown rot fungus</name>
    <dbReference type="NCBI Taxonomy" id="742152"/>
    <lineage>
        <taxon>Eukaryota</taxon>
        <taxon>Fungi</taxon>
        <taxon>Dikarya</taxon>
        <taxon>Basidiomycota</taxon>
        <taxon>Agaricomycotina</taxon>
        <taxon>Agaricomycetes</taxon>
        <taxon>Polyporales</taxon>
        <taxon>Phaeolaceae</taxon>
        <taxon>Wolfiporia</taxon>
    </lineage>
</organism>
<feature type="compositionally biased region" description="Low complexity" evidence="1">
    <location>
        <begin position="336"/>
        <end position="348"/>
    </location>
</feature>
<dbReference type="AlphaFoldDB" id="A0A2H3JNY4"/>
<proteinExistence type="predicted"/>
<feature type="compositionally biased region" description="Basic and acidic residues" evidence="1">
    <location>
        <begin position="397"/>
        <end position="411"/>
    </location>
</feature>